<feature type="transmembrane region" description="Helical" evidence="9">
    <location>
        <begin position="317"/>
        <end position="339"/>
    </location>
</feature>
<comment type="similarity">
    <text evidence="7">Belongs to the glycosyltransferase 87 family.</text>
</comment>
<dbReference type="GO" id="GO:0005886">
    <property type="term" value="C:plasma membrane"/>
    <property type="evidence" value="ECO:0007669"/>
    <property type="project" value="UniProtKB-SubCell"/>
</dbReference>
<dbReference type="Pfam" id="PF09594">
    <property type="entry name" value="GT87"/>
    <property type="match status" value="1"/>
</dbReference>
<reference evidence="10" key="1">
    <citation type="submission" date="2022-01" db="EMBL/GenBank/DDBJ databases">
        <title>Corynebacterium sp. nov isolated from isolated from the feces of the greater white-fronted geese (Anser albifrons) at Poyang Lake, PR China.</title>
        <authorList>
            <person name="Liu Q."/>
        </authorList>
    </citation>
    <scope>NUCLEOTIDE SEQUENCE</scope>
    <source>
        <strain evidence="10">JCM 32435</strain>
    </source>
</reference>
<comment type="caution">
    <text evidence="10">The sequence shown here is derived from an EMBL/GenBank/DDBJ whole genome shotgun (WGS) entry which is preliminary data.</text>
</comment>
<evidence type="ECO:0000256" key="4">
    <source>
        <dbReference type="ARBA" id="ARBA00022692"/>
    </source>
</evidence>
<dbReference type="InterPro" id="IPR018584">
    <property type="entry name" value="GT87"/>
</dbReference>
<keyword evidence="2" id="KW-1003">Cell membrane</keyword>
<comment type="subcellular location">
    <subcellularLocation>
        <location evidence="1">Cell membrane</location>
        <topology evidence="1">Multi-pass membrane protein</topology>
    </subcellularLocation>
</comment>
<keyword evidence="6 9" id="KW-0472">Membrane</keyword>
<keyword evidence="5 9" id="KW-1133">Transmembrane helix</keyword>
<protein>
    <submittedName>
        <fullName evidence="10">DUF2029 domain-containing protein</fullName>
    </submittedName>
</protein>
<feature type="transmembrane region" description="Helical" evidence="9">
    <location>
        <begin position="205"/>
        <end position="223"/>
    </location>
</feature>
<evidence type="ECO:0000256" key="1">
    <source>
        <dbReference type="ARBA" id="ARBA00004651"/>
    </source>
</evidence>
<keyword evidence="4 9" id="KW-0812">Transmembrane</keyword>
<keyword evidence="11" id="KW-1185">Reference proteome</keyword>
<evidence type="ECO:0000313" key="10">
    <source>
        <dbReference type="EMBL" id="MCF4007001.1"/>
    </source>
</evidence>
<keyword evidence="3" id="KW-0808">Transferase</keyword>
<dbReference type="RefSeq" id="WP_236119028.1">
    <property type="nucleotide sequence ID" value="NZ_JAKGSI010000003.1"/>
</dbReference>
<evidence type="ECO:0000313" key="11">
    <source>
        <dbReference type="Proteomes" id="UP001139336"/>
    </source>
</evidence>
<evidence type="ECO:0000256" key="6">
    <source>
        <dbReference type="ARBA" id="ARBA00023136"/>
    </source>
</evidence>
<evidence type="ECO:0000256" key="3">
    <source>
        <dbReference type="ARBA" id="ARBA00022679"/>
    </source>
</evidence>
<evidence type="ECO:0000256" key="2">
    <source>
        <dbReference type="ARBA" id="ARBA00022475"/>
    </source>
</evidence>
<feature type="transmembrane region" description="Helical" evidence="9">
    <location>
        <begin position="74"/>
        <end position="94"/>
    </location>
</feature>
<feature type="transmembrane region" description="Helical" evidence="9">
    <location>
        <begin position="15"/>
        <end position="32"/>
    </location>
</feature>
<evidence type="ECO:0000256" key="9">
    <source>
        <dbReference type="SAM" id="Phobius"/>
    </source>
</evidence>
<feature type="transmembrane region" description="Helical" evidence="9">
    <location>
        <begin position="277"/>
        <end position="297"/>
    </location>
</feature>
<dbReference type="Proteomes" id="UP001139336">
    <property type="component" value="Unassembled WGS sequence"/>
</dbReference>
<name>A0A9X1QPY4_9CORY</name>
<dbReference type="AlphaFoldDB" id="A0A9X1QPY4"/>
<feature type="transmembrane region" description="Helical" evidence="9">
    <location>
        <begin position="100"/>
        <end position="117"/>
    </location>
</feature>
<evidence type="ECO:0000256" key="7">
    <source>
        <dbReference type="ARBA" id="ARBA00024033"/>
    </source>
</evidence>
<organism evidence="10 11">
    <name type="scientific">Corynebacterium uropygiale</name>
    <dbReference type="NCBI Taxonomy" id="1775911"/>
    <lineage>
        <taxon>Bacteria</taxon>
        <taxon>Bacillati</taxon>
        <taxon>Actinomycetota</taxon>
        <taxon>Actinomycetes</taxon>
        <taxon>Mycobacteriales</taxon>
        <taxon>Corynebacteriaceae</taxon>
        <taxon>Corynebacterium</taxon>
    </lineage>
</organism>
<evidence type="ECO:0000256" key="8">
    <source>
        <dbReference type="SAM" id="MobiDB-lite"/>
    </source>
</evidence>
<evidence type="ECO:0000256" key="5">
    <source>
        <dbReference type="ARBA" id="ARBA00022989"/>
    </source>
</evidence>
<dbReference type="EMBL" id="JAKGSI010000003">
    <property type="protein sequence ID" value="MCF4007001.1"/>
    <property type="molecule type" value="Genomic_DNA"/>
</dbReference>
<accession>A0A9X1QPY4</accession>
<proteinExistence type="inferred from homology"/>
<feature type="transmembrane region" description="Helical" evidence="9">
    <location>
        <begin position="351"/>
        <end position="369"/>
    </location>
</feature>
<feature type="transmembrane region" description="Helical" evidence="9">
    <location>
        <begin position="129"/>
        <end position="147"/>
    </location>
</feature>
<sequence length="444" mass="49306">MISQDPDTINSQERMIRLLGVLCFLVGMSLTYRHTRISDFPVDAAVYQEGARAFLHGTPLYTQLMHVGNLHLPFIYPPFGALFLTPLLLFGMGADAAGNVIAVVSSIILAFCCYFAARAITPHHRLSTQLALGGAFWTLGLLMEPVWLNDSFGQINVIIMGLVVLDLVPRRRWLPQGWLIGVAAAIKISPLAMLLYFLLRKEWKPIVTAVCSGAIATLLATVLRFSVTREYIEVLFGMGASGDVGVDPSYTSNSSLKAMVMRWFPSKAVLESDSGNLVLNIIWIVLVILTIAAGAILMHKLIHRGWNTDAWQVNAVVMLLISPISWSHHWVWLTLILPVSAHHIVRHRSHHIPLAVVTVVWLLCVLTNPPKWWFGDGIDAVALGWFPTVLVSDFVWLGLAWIASLFWLLRGQPEHYAQPEHRIEHDEDPAASPAERHPVRGAAS</sequence>
<feature type="region of interest" description="Disordered" evidence="8">
    <location>
        <begin position="421"/>
        <end position="444"/>
    </location>
</feature>
<gene>
    <name evidence="10" type="ORF">L1O03_07390</name>
</gene>
<dbReference type="GO" id="GO:0016758">
    <property type="term" value="F:hexosyltransferase activity"/>
    <property type="evidence" value="ECO:0007669"/>
    <property type="project" value="InterPro"/>
</dbReference>
<feature type="transmembrane region" description="Helical" evidence="9">
    <location>
        <begin position="178"/>
        <end position="199"/>
    </location>
</feature>
<feature type="transmembrane region" description="Helical" evidence="9">
    <location>
        <begin position="389"/>
        <end position="409"/>
    </location>
</feature>